<name>A0A1X7RRL1_ZYMT9</name>
<dbReference type="EMBL" id="LT853695">
    <property type="protein sequence ID" value="SMQ49870.1"/>
    <property type="molecule type" value="Genomic_DNA"/>
</dbReference>
<dbReference type="AlphaFoldDB" id="A0A1X7RRL1"/>
<keyword evidence="1" id="KW-0175">Coiled coil</keyword>
<feature type="region of interest" description="Disordered" evidence="2">
    <location>
        <begin position="192"/>
        <end position="221"/>
    </location>
</feature>
<evidence type="ECO:0000313" key="3">
    <source>
        <dbReference type="EMBL" id="SMQ49870.1"/>
    </source>
</evidence>
<accession>A0A1X7RRL1</accession>
<sequence length="449" mass="51120">MVDQTLRGAMAQCGRAQVARCKRIMKRVCHPRSKTSKASKFYIFGEQLGRIKELTETIRSHERERDLLDRRLTALREGNSQLWDAYLETHDQLEQTRNAEAKTMAEELSSKKIKKIIRKRKEFDAKQVDVMYEIELLDEDLKPLRAELCQLLGDSLVEQGMIKTTAPPTKGEGLPEGTVSLGVCLSTPDLGTDCSDAASGPESRSENSDHEEDYPERLREKEKDHQQFWARVAFGNAATAADKADQAFEARFNKFEEEEARHQRKLEAGEEVEDVQEMYLRHFNETRRLTQEFAKAEEEYYQAKDAALAAGLDLRDAELESGFLDYPDDGYRLSEAKDDAGPVDHVRIANWIETVSSHEIEIEDQIEGEAAGTIEDWDAESIEMCDSRSMVAEGPERRRIMKWEASLRSQGLGQRPSASLEAKSEGQKYTEEDAVHTVELFACLPFFRP</sequence>
<protein>
    <submittedName>
        <fullName evidence="3">Uncharacterized protein</fullName>
    </submittedName>
</protein>
<reference evidence="3 4" key="1">
    <citation type="submission" date="2016-06" db="EMBL/GenBank/DDBJ databases">
        <authorList>
            <person name="Kjaerup R.B."/>
            <person name="Dalgaard T.S."/>
            <person name="Juul-Madsen H.R."/>
        </authorList>
    </citation>
    <scope>NUCLEOTIDE SEQUENCE [LARGE SCALE GENOMIC DNA]</scope>
</reference>
<gene>
    <name evidence="3" type="ORF">ZT3D7_G5021</name>
</gene>
<keyword evidence="4" id="KW-1185">Reference proteome</keyword>
<organism evidence="3 4">
    <name type="scientific">Zymoseptoria tritici (strain ST99CH_3D7)</name>
    <dbReference type="NCBI Taxonomy" id="1276538"/>
    <lineage>
        <taxon>Eukaryota</taxon>
        <taxon>Fungi</taxon>
        <taxon>Dikarya</taxon>
        <taxon>Ascomycota</taxon>
        <taxon>Pezizomycotina</taxon>
        <taxon>Dothideomycetes</taxon>
        <taxon>Dothideomycetidae</taxon>
        <taxon>Mycosphaerellales</taxon>
        <taxon>Mycosphaerellaceae</taxon>
        <taxon>Zymoseptoria</taxon>
    </lineage>
</organism>
<feature type="coiled-coil region" evidence="1">
    <location>
        <begin position="51"/>
        <end position="78"/>
    </location>
</feature>
<evidence type="ECO:0000313" key="4">
    <source>
        <dbReference type="Proteomes" id="UP000215127"/>
    </source>
</evidence>
<proteinExistence type="predicted"/>
<dbReference type="Proteomes" id="UP000215127">
    <property type="component" value="Chromosome 4"/>
</dbReference>
<evidence type="ECO:0000256" key="1">
    <source>
        <dbReference type="SAM" id="Coils"/>
    </source>
</evidence>
<evidence type="ECO:0000256" key="2">
    <source>
        <dbReference type="SAM" id="MobiDB-lite"/>
    </source>
</evidence>